<gene>
    <name evidence="1" type="ORF">EYZ11_002567</name>
</gene>
<name>A0A4S3JR49_9EURO</name>
<dbReference type="Proteomes" id="UP000308092">
    <property type="component" value="Unassembled WGS sequence"/>
</dbReference>
<comment type="caution">
    <text evidence="1">The sequence shown here is derived from an EMBL/GenBank/DDBJ whole genome shotgun (WGS) entry which is preliminary data.</text>
</comment>
<evidence type="ECO:0000313" key="2">
    <source>
        <dbReference type="Proteomes" id="UP000308092"/>
    </source>
</evidence>
<keyword evidence="2" id="KW-1185">Reference proteome</keyword>
<proteinExistence type="predicted"/>
<reference evidence="1 2" key="1">
    <citation type="submission" date="2019-03" db="EMBL/GenBank/DDBJ databases">
        <title>The genome sequence of a newly discovered highly antifungal drug resistant Aspergillus species, Aspergillus tanneri NIH 1004.</title>
        <authorList>
            <person name="Mounaud S."/>
            <person name="Singh I."/>
            <person name="Joardar V."/>
            <person name="Pakala S."/>
            <person name="Pakala S."/>
            <person name="Venepally P."/>
            <person name="Hoover J."/>
            <person name="Nierman W."/>
            <person name="Chung J."/>
            <person name="Losada L."/>
        </authorList>
    </citation>
    <scope>NUCLEOTIDE SEQUENCE [LARGE SCALE GENOMIC DNA]</scope>
    <source>
        <strain evidence="1 2">NIH1004</strain>
    </source>
</reference>
<dbReference type="AlphaFoldDB" id="A0A4S3JR49"/>
<dbReference type="VEuPathDB" id="FungiDB:EYZ11_002567"/>
<evidence type="ECO:0000313" key="1">
    <source>
        <dbReference type="EMBL" id="THC97930.1"/>
    </source>
</evidence>
<sequence>MANGAESRRGSQERCLGLPFSHAAASERASQRTTVVVGGVLHQLYTQKAHYYKAQSVQTNGRARYISQTRSF</sequence>
<dbReference type="EMBL" id="SOSA01000058">
    <property type="protein sequence ID" value="THC97930.1"/>
    <property type="molecule type" value="Genomic_DNA"/>
</dbReference>
<accession>A0A4S3JR49</accession>
<organism evidence="1 2">
    <name type="scientific">Aspergillus tanneri</name>
    <dbReference type="NCBI Taxonomy" id="1220188"/>
    <lineage>
        <taxon>Eukaryota</taxon>
        <taxon>Fungi</taxon>
        <taxon>Dikarya</taxon>
        <taxon>Ascomycota</taxon>
        <taxon>Pezizomycotina</taxon>
        <taxon>Eurotiomycetes</taxon>
        <taxon>Eurotiomycetidae</taxon>
        <taxon>Eurotiales</taxon>
        <taxon>Aspergillaceae</taxon>
        <taxon>Aspergillus</taxon>
        <taxon>Aspergillus subgen. Circumdati</taxon>
    </lineage>
</organism>
<protein>
    <submittedName>
        <fullName evidence="1">Uncharacterized protein</fullName>
    </submittedName>
</protein>